<feature type="binding site" evidence="2">
    <location>
        <begin position="283"/>
        <end position="286"/>
    </location>
    <ligand>
        <name>substrate</name>
    </ligand>
</feature>
<dbReference type="Proteomes" id="UP000355283">
    <property type="component" value="Unassembled WGS sequence"/>
</dbReference>
<keyword evidence="5" id="KW-1185">Reference proteome</keyword>
<evidence type="ECO:0000313" key="5">
    <source>
        <dbReference type="Proteomes" id="UP000355283"/>
    </source>
</evidence>
<evidence type="ECO:0000256" key="3">
    <source>
        <dbReference type="PIRSR" id="PIRSR600246-3"/>
    </source>
</evidence>
<gene>
    <name evidence="4" type="ORF">NSK_004977</name>
</gene>
<dbReference type="Pfam" id="PF01112">
    <property type="entry name" value="Asparaginase_2"/>
    <property type="match status" value="1"/>
</dbReference>
<dbReference type="PANTHER" id="PTHR10188">
    <property type="entry name" value="L-ASPARAGINASE"/>
    <property type="match status" value="1"/>
</dbReference>
<dbReference type="InterPro" id="IPR000246">
    <property type="entry name" value="Peptidase_T2"/>
</dbReference>
<name>A0A4D9CXB9_9STRA</name>
<proteinExistence type="predicted"/>
<dbReference type="GO" id="GO:0003948">
    <property type="term" value="F:N4-(beta-N-acetylglucosaminyl)-L-asparaginase activity"/>
    <property type="evidence" value="ECO:0007669"/>
    <property type="project" value="TreeGrafter"/>
</dbReference>
<dbReference type="PANTHER" id="PTHR10188:SF6">
    <property type="entry name" value="N(4)-(BETA-N-ACETYLGLUCOSAMINYL)-L-ASPARAGINASE"/>
    <property type="match status" value="1"/>
</dbReference>
<dbReference type="CDD" id="cd04513">
    <property type="entry name" value="Glycosylasparaginase"/>
    <property type="match status" value="1"/>
</dbReference>
<feature type="active site" description="Nucleophile" evidence="1">
    <location>
        <position position="232"/>
    </location>
</feature>
<evidence type="ECO:0008006" key="6">
    <source>
        <dbReference type="Google" id="ProtNLM"/>
    </source>
</evidence>
<evidence type="ECO:0000313" key="4">
    <source>
        <dbReference type="EMBL" id="TFJ83880.1"/>
    </source>
</evidence>
<evidence type="ECO:0000256" key="2">
    <source>
        <dbReference type="PIRSR" id="PIRSR600246-2"/>
    </source>
</evidence>
<dbReference type="OrthoDB" id="188713at2759"/>
<feature type="site" description="Cleavage; by autolysis" evidence="3">
    <location>
        <begin position="231"/>
        <end position="232"/>
    </location>
</feature>
<reference evidence="4 5" key="1">
    <citation type="submission" date="2019-01" db="EMBL/GenBank/DDBJ databases">
        <title>Nuclear Genome Assembly of the Microalgal Biofuel strain Nannochloropsis salina CCMP1776.</title>
        <authorList>
            <person name="Hovde B."/>
        </authorList>
    </citation>
    <scope>NUCLEOTIDE SEQUENCE [LARGE SCALE GENOMIC DNA]</scope>
    <source>
        <strain evidence="4 5">CCMP1776</strain>
    </source>
</reference>
<organism evidence="4 5">
    <name type="scientific">Nannochloropsis salina CCMP1776</name>
    <dbReference type="NCBI Taxonomy" id="1027361"/>
    <lineage>
        <taxon>Eukaryota</taxon>
        <taxon>Sar</taxon>
        <taxon>Stramenopiles</taxon>
        <taxon>Ochrophyta</taxon>
        <taxon>Eustigmatophyceae</taxon>
        <taxon>Eustigmatales</taxon>
        <taxon>Monodopsidaceae</taxon>
        <taxon>Microchloropsis</taxon>
        <taxon>Microchloropsis salina</taxon>
    </lineage>
</organism>
<dbReference type="EMBL" id="SDOX01000021">
    <property type="protein sequence ID" value="TFJ83880.1"/>
    <property type="molecule type" value="Genomic_DNA"/>
</dbReference>
<dbReference type="GO" id="GO:0005737">
    <property type="term" value="C:cytoplasm"/>
    <property type="evidence" value="ECO:0007669"/>
    <property type="project" value="TreeGrafter"/>
</dbReference>
<dbReference type="SUPFAM" id="SSF56235">
    <property type="entry name" value="N-terminal nucleophile aminohydrolases (Ntn hydrolases)"/>
    <property type="match status" value="1"/>
</dbReference>
<dbReference type="AlphaFoldDB" id="A0A4D9CXB9"/>
<protein>
    <recommendedName>
        <fullName evidence="6">N(4)-(Beta-N-acetylglucosaminyl)-L-asparaginase</fullName>
    </recommendedName>
</protein>
<dbReference type="InterPro" id="IPR029055">
    <property type="entry name" value="Ntn_hydrolases_N"/>
</dbReference>
<comment type="caution">
    <text evidence="4">The sequence shown here is derived from an EMBL/GenBank/DDBJ whole genome shotgun (WGS) entry which is preliminary data.</text>
</comment>
<dbReference type="Gene3D" id="3.60.20.30">
    <property type="entry name" value="(Glycosyl)asparaginase"/>
    <property type="match status" value="1"/>
</dbReference>
<accession>A0A4D9CXB9</accession>
<feature type="binding site" evidence="2">
    <location>
        <begin position="260"/>
        <end position="263"/>
    </location>
    <ligand>
        <name>substrate</name>
    </ligand>
</feature>
<evidence type="ECO:0000256" key="1">
    <source>
        <dbReference type="PIRSR" id="PIRSR600246-1"/>
    </source>
</evidence>
<sequence>MNLFTIIGVLVYYPAVSFASALPLVLNTWSEDFTGATRTAFDVISQATGRGGRLDALEQGLNFCELHQCGGSVGFGGHSDASGEVTLDAMVMDGVTHDVGGVGGLRRVKRAVSVARGVLEHTNHSLLVGEAATRFAIDFLGFEEESLSTPESVEEQAAWVAGGCQPNYYRAFDHCTSSCPPYVLQAPGTRESGTGQQMERWGRVGREEHRPRYSPYVEEGSRQQQQPSNHDTIGMVVVDQEGELACGVTTNGLGHKVPGRVGDSPVPGAGCYVERGVGGCACTGDGDVMMRFSPSARAVMGMEAGMAPQEAAEAVVGSIARYYPDFRGGVVCADAGGGVGAAAWNLRLSFSTQSPATEGVQVYSVTPLGGKRGRAGDVARVS</sequence>